<dbReference type="AlphaFoldDB" id="A0A497XIA8"/>
<name>A0A497XIA8_9PROT</name>
<reference evidence="1 2" key="1">
    <citation type="submission" date="2018-10" db="EMBL/GenBank/DDBJ databases">
        <title>Genomic Encyclopedia of Type Strains, Phase IV (KMG-IV): sequencing the most valuable type-strain genomes for metagenomic binning, comparative biology and taxonomic classification.</title>
        <authorList>
            <person name="Goeker M."/>
        </authorList>
    </citation>
    <scope>NUCLEOTIDE SEQUENCE [LARGE SCALE GENOMIC DNA]</scope>
    <source>
        <strain evidence="1 2">DSM 26916</strain>
    </source>
</reference>
<evidence type="ECO:0000313" key="1">
    <source>
        <dbReference type="EMBL" id="RLJ67612.1"/>
    </source>
</evidence>
<sequence length="217" mass="24458">MDEKAVELATARVTEALNGFRQAMRDYRKLTGSPAKFLLEKQAPVLPEQALQDVEVFPNRLFLLKSLSKGGRVAEVGTQRGDWAFEILQHVQPSELHVFDVSFKQLRVDVAENSVVTKHLGDSSHQLSVMPDQSFDWIYIDGDHSYEGVKRDVRMAVKKVKQEGFLVFNDYISWSPMEAIPYGVIPAVNELVKTGWKVDAIALSPHGYWDIAVSRQG</sequence>
<dbReference type="RefSeq" id="WP_121239590.1">
    <property type="nucleotide sequence ID" value="NZ_BHVV01000001.1"/>
</dbReference>
<dbReference type="SUPFAM" id="SSF53335">
    <property type="entry name" value="S-adenosyl-L-methionine-dependent methyltransferases"/>
    <property type="match status" value="1"/>
</dbReference>
<dbReference type="GO" id="GO:0008168">
    <property type="term" value="F:methyltransferase activity"/>
    <property type="evidence" value="ECO:0007669"/>
    <property type="project" value="UniProtKB-KW"/>
</dbReference>
<comment type="caution">
    <text evidence="1">The sequence shown here is derived from an EMBL/GenBank/DDBJ whole genome shotgun (WGS) entry which is preliminary data.</text>
</comment>
<protein>
    <submittedName>
        <fullName evidence="1">Putative O-methyltransferase YrrM</fullName>
    </submittedName>
</protein>
<organism evidence="1 2">
    <name type="scientific">Sulfurisoma sediminicola</name>
    <dbReference type="NCBI Taxonomy" id="1381557"/>
    <lineage>
        <taxon>Bacteria</taxon>
        <taxon>Pseudomonadati</taxon>
        <taxon>Pseudomonadota</taxon>
        <taxon>Betaproteobacteria</taxon>
        <taxon>Nitrosomonadales</taxon>
        <taxon>Sterolibacteriaceae</taxon>
        <taxon>Sulfurisoma</taxon>
    </lineage>
</organism>
<keyword evidence="2" id="KW-1185">Reference proteome</keyword>
<dbReference type="Gene3D" id="3.40.50.150">
    <property type="entry name" value="Vaccinia Virus protein VP39"/>
    <property type="match status" value="1"/>
</dbReference>
<dbReference type="OrthoDB" id="292252at2"/>
<gene>
    <name evidence="1" type="ORF">DFR35_0159</name>
</gene>
<dbReference type="EMBL" id="RCCI01000004">
    <property type="protein sequence ID" value="RLJ67612.1"/>
    <property type="molecule type" value="Genomic_DNA"/>
</dbReference>
<dbReference type="GO" id="GO:0032259">
    <property type="term" value="P:methylation"/>
    <property type="evidence" value="ECO:0007669"/>
    <property type="project" value="UniProtKB-KW"/>
</dbReference>
<dbReference type="Pfam" id="PF13578">
    <property type="entry name" value="Methyltransf_24"/>
    <property type="match status" value="1"/>
</dbReference>
<dbReference type="InterPro" id="IPR029063">
    <property type="entry name" value="SAM-dependent_MTases_sf"/>
</dbReference>
<keyword evidence="1" id="KW-0808">Transferase</keyword>
<accession>A0A497XIA8</accession>
<proteinExistence type="predicted"/>
<dbReference type="Proteomes" id="UP000268908">
    <property type="component" value="Unassembled WGS sequence"/>
</dbReference>
<keyword evidence="1" id="KW-0489">Methyltransferase</keyword>
<evidence type="ECO:0000313" key="2">
    <source>
        <dbReference type="Proteomes" id="UP000268908"/>
    </source>
</evidence>